<gene>
    <name evidence="3" type="ORF">M23134_07862</name>
</gene>
<feature type="signal peptide" evidence="2">
    <location>
        <begin position="1"/>
        <end position="36"/>
    </location>
</feature>
<keyword evidence="4" id="KW-1185">Reference proteome</keyword>
<proteinExistence type="predicted"/>
<sequence>MVIPRQKLFIYKNLSMMKKISSLMLILLFSTSVTMAQRRAKTPLKLLKIVYKLAEAKKYDKLKKFLYNGKVSEKRTGMTGKTMRELLLNGIKNKSKSGDFSYNGQGLKLIIDKYSDRIIPIPQKLRKRLFEGNRDFAQFPDLKTISEQRPQDIYIFDYKSVHILMAKIDKGYQLVFWEGLKRINSKNSSTSESKKSSSKTTDGGGE</sequence>
<comment type="caution">
    <text evidence="3">The sequence shown here is derived from an EMBL/GenBank/DDBJ whole genome shotgun (WGS) entry which is preliminary data.</text>
</comment>
<feature type="chain" id="PRO_5002641712" description="Lipoprotein" evidence="2">
    <location>
        <begin position="37"/>
        <end position="206"/>
    </location>
</feature>
<dbReference type="AlphaFoldDB" id="A1ZLL0"/>
<accession>A1ZLL0</accession>
<protein>
    <recommendedName>
        <fullName evidence="5">Lipoprotein</fullName>
    </recommendedName>
</protein>
<organism evidence="3 4">
    <name type="scientific">Microscilla marina ATCC 23134</name>
    <dbReference type="NCBI Taxonomy" id="313606"/>
    <lineage>
        <taxon>Bacteria</taxon>
        <taxon>Pseudomonadati</taxon>
        <taxon>Bacteroidota</taxon>
        <taxon>Cytophagia</taxon>
        <taxon>Cytophagales</taxon>
        <taxon>Microscillaceae</taxon>
        <taxon>Microscilla</taxon>
    </lineage>
</organism>
<evidence type="ECO:0000256" key="2">
    <source>
        <dbReference type="SAM" id="SignalP"/>
    </source>
</evidence>
<dbReference type="Proteomes" id="UP000004095">
    <property type="component" value="Unassembled WGS sequence"/>
</dbReference>
<name>A1ZLL0_MICM2</name>
<keyword evidence="2" id="KW-0732">Signal</keyword>
<dbReference type="EMBL" id="AAWS01000014">
    <property type="protein sequence ID" value="EAY28764.1"/>
    <property type="molecule type" value="Genomic_DNA"/>
</dbReference>
<evidence type="ECO:0000313" key="4">
    <source>
        <dbReference type="Proteomes" id="UP000004095"/>
    </source>
</evidence>
<evidence type="ECO:0000256" key="1">
    <source>
        <dbReference type="SAM" id="MobiDB-lite"/>
    </source>
</evidence>
<evidence type="ECO:0008006" key="5">
    <source>
        <dbReference type="Google" id="ProtNLM"/>
    </source>
</evidence>
<evidence type="ECO:0000313" key="3">
    <source>
        <dbReference type="EMBL" id="EAY28764.1"/>
    </source>
</evidence>
<reference evidence="3 4" key="1">
    <citation type="submission" date="2007-01" db="EMBL/GenBank/DDBJ databases">
        <authorList>
            <person name="Haygood M."/>
            <person name="Podell S."/>
            <person name="Anderson C."/>
            <person name="Hopkinson B."/>
            <person name="Roe K."/>
            <person name="Barbeau K."/>
            <person name="Gaasterland T."/>
            <person name="Ferriera S."/>
            <person name="Johnson J."/>
            <person name="Kravitz S."/>
            <person name="Beeson K."/>
            <person name="Sutton G."/>
            <person name="Rogers Y.-H."/>
            <person name="Friedman R."/>
            <person name="Frazier M."/>
            <person name="Venter J.C."/>
        </authorList>
    </citation>
    <scope>NUCLEOTIDE SEQUENCE [LARGE SCALE GENOMIC DNA]</scope>
    <source>
        <strain evidence="3 4">ATCC 23134</strain>
    </source>
</reference>
<feature type="region of interest" description="Disordered" evidence="1">
    <location>
        <begin position="186"/>
        <end position="206"/>
    </location>
</feature>